<organism evidence="5 6">
    <name type="scientific">Candidatus Avoscillospira stercoripullorum</name>
    <dbReference type="NCBI Taxonomy" id="2840709"/>
    <lineage>
        <taxon>Bacteria</taxon>
        <taxon>Bacillati</taxon>
        <taxon>Bacillota</taxon>
        <taxon>Clostridia</taxon>
        <taxon>Eubacteriales</taxon>
        <taxon>Oscillospiraceae</taxon>
        <taxon>Oscillospiraceae incertae sedis</taxon>
        <taxon>Candidatus Avoscillospira</taxon>
    </lineage>
</organism>
<dbReference type="PROSITE" id="PS52002">
    <property type="entry name" value="SM"/>
    <property type="match status" value="1"/>
</dbReference>
<dbReference type="EMBL" id="DVGD01000049">
    <property type="protein sequence ID" value="HIR09104.1"/>
    <property type="molecule type" value="Genomic_DNA"/>
</dbReference>
<dbReference type="PANTHER" id="PTHR34772:SF1">
    <property type="entry name" value="RNA-BINDING PROTEIN HFQ"/>
    <property type="match status" value="1"/>
</dbReference>
<evidence type="ECO:0000256" key="1">
    <source>
        <dbReference type="ARBA" id="ARBA00022884"/>
    </source>
</evidence>
<reference evidence="5" key="2">
    <citation type="journal article" date="2021" name="PeerJ">
        <title>Extensive microbial diversity within the chicken gut microbiome revealed by metagenomics and culture.</title>
        <authorList>
            <person name="Gilroy R."/>
            <person name="Ravi A."/>
            <person name="Getino M."/>
            <person name="Pursley I."/>
            <person name="Horton D.L."/>
            <person name="Alikhan N.F."/>
            <person name="Baker D."/>
            <person name="Gharbi K."/>
            <person name="Hall N."/>
            <person name="Watson M."/>
            <person name="Adriaenssens E.M."/>
            <person name="Foster-Nyarko E."/>
            <person name="Jarju S."/>
            <person name="Secka A."/>
            <person name="Antonio M."/>
            <person name="Oren A."/>
            <person name="Chaudhuri R.R."/>
            <person name="La Ragione R."/>
            <person name="Hildebrand F."/>
            <person name="Pallen M.J."/>
        </authorList>
    </citation>
    <scope>NUCLEOTIDE SEQUENCE</scope>
    <source>
        <strain evidence="5">ChiHjej9B8-7071</strain>
    </source>
</reference>
<evidence type="ECO:0000256" key="3">
    <source>
        <dbReference type="HAMAP-Rule" id="MF_00436"/>
    </source>
</evidence>
<dbReference type="InterPro" id="IPR005001">
    <property type="entry name" value="Hfq"/>
</dbReference>
<dbReference type="InterPro" id="IPR010920">
    <property type="entry name" value="LSM_dom_sf"/>
</dbReference>
<evidence type="ECO:0000256" key="2">
    <source>
        <dbReference type="ARBA" id="ARBA00023016"/>
    </source>
</evidence>
<dbReference type="PANTHER" id="PTHR34772">
    <property type="entry name" value="RNA-BINDING PROTEIN HFQ"/>
    <property type="match status" value="1"/>
</dbReference>
<dbReference type="GO" id="GO:0006355">
    <property type="term" value="P:regulation of DNA-templated transcription"/>
    <property type="evidence" value="ECO:0007669"/>
    <property type="project" value="InterPro"/>
</dbReference>
<evidence type="ECO:0000313" key="5">
    <source>
        <dbReference type="EMBL" id="HIR09104.1"/>
    </source>
</evidence>
<reference evidence="5" key="1">
    <citation type="submission" date="2020-10" db="EMBL/GenBank/DDBJ databases">
        <authorList>
            <person name="Gilroy R."/>
        </authorList>
    </citation>
    <scope>NUCLEOTIDE SEQUENCE</scope>
    <source>
        <strain evidence="5">ChiHjej9B8-7071</strain>
    </source>
</reference>
<comment type="caution">
    <text evidence="5">The sequence shown here is derived from an EMBL/GenBank/DDBJ whole genome shotgun (WGS) entry which is preliminary data.</text>
</comment>
<dbReference type="InterPro" id="IPR047575">
    <property type="entry name" value="Sm"/>
</dbReference>
<dbReference type="Proteomes" id="UP000824258">
    <property type="component" value="Unassembled WGS sequence"/>
</dbReference>
<proteinExistence type="inferred from homology"/>
<dbReference type="HAMAP" id="MF_00436">
    <property type="entry name" value="Hfq"/>
    <property type="match status" value="1"/>
</dbReference>
<dbReference type="Gene3D" id="2.30.30.100">
    <property type="match status" value="1"/>
</dbReference>
<comment type="similarity">
    <text evidence="3">Belongs to the Hfq family.</text>
</comment>
<dbReference type="GO" id="GO:0043487">
    <property type="term" value="P:regulation of RNA stability"/>
    <property type="evidence" value="ECO:0007669"/>
    <property type="project" value="TreeGrafter"/>
</dbReference>
<dbReference type="Pfam" id="PF17209">
    <property type="entry name" value="Hfq"/>
    <property type="match status" value="1"/>
</dbReference>
<keyword evidence="1 3" id="KW-0694">RNA-binding</keyword>
<comment type="function">
    <text evidence="3">RNA chaperone that binds small regulatory RNA (sRNAs) and mRNAs to facilitate mRNA translational regulation in response to envelope stress, environmental stress and changes in metabolite concentrations. Also binds with high specificity to tRNAs.</text>
</comment>
<dbReference type="GO" id="GO:0003723">
    <property type="term" value="F:RNA binding"/>
    <property type="evidence" value="ECO:0007669"/>
    <property type="project" value="UniProtKB-UniRule"/>
</dbReference>
<dbReference type="GO" id="GO:0045974">
    <property type="term" value="P:regulation of translation, ncRNA-mediated"/>
    <property type="evidence" value="ECO:0007669"/>
    <property type="project" value="TreeGrafter"/>
</dbReference>
<comment type="subunit">
    <text evidence="3">Homohexamer.</text>
</comment>
<evidence type="ECO:0000259" key="4">
    <source>
        <dbReference type="PROSITE" id="PS52002"/>
    </source>
</evidence>
<keyword evidence="2 3" id="KW-0346">Stress response</keyword>
<dbReference type="NCBIfam" id="TIGR02383">
    <property type="entry name" value="Hfq"/>
    <property type="match status" value="1"/>
</dbReference>
<gene>
    <name evidence="3 5" type="primary">hfq</name>
    <name evidence="5" type="ORF">IAA70_01725</name>
</gene>
<name>A0A9D1A6F1_9FIRM</name>
<sequence length="74" mass="8486">MKPENLQDRYLNQARRDKTPLTLFLINGYQLRGTILSFDQFAVLLLSEGKQNLIYKHAISTIQPAEAIRLTPQA</sequence>
<dbReference type="SUPFAM" id="SSF50182">
    <property type="entry name" value="Sm-like ribonucleoproteins"/>
    <property type="match status" value="1"/>
</dbReference>
<dbReference type="CDD" id="cd01716">
    <property type="entry name" value="Hfq"/>
    <property type="match status" value="1"/>
</dbReference>
<dbReference type="AlphaFoldDB" id="A0A9D1A6F1"/>
<protein>
    <recommendedName>
        <fullName evidence="3">RNA-binding protein Hfq</fullName>
    </recommendedName>
</protein>
<feature type="domain" description="Sm" evidence="4">
    <location>
        <begin position="8"/>
        <end position="68"/>
    </location>
</feature>
<dbReference type="GO" id="GO:0005829">
    <property type="term" value="C:cytosol"/>
    <property type="evidence" value="ECO:0007669"/>
    <property type="project" value="TreeGrafter"/>
</dbReference>
<accession>A0A9D1A6F1</accession>
<dbReference type="NCBIfam" id="NF001602">
    <property type="entry name" value="PRK00395.1"/>
    <property type="match status" value="1"/>
</dbReference>
<evidence type="ECO:0000313" key="6">
    <source>
        <dbReference type="Proteomes" id="UP000824258"/>
    </source>
</evidence>